<organism evidence="11 12">
    <name type="scientific">Diacronema lutheri</name>
    <name type="common">Unicellular marine alga</name>
    <name type="synonym">Monochrysis lutheri</name>
    <dbReference type="NCBI Taxonomy" id="2081491"/>
    <lineage>
        <taxon>Eukaryota</taxon>
        <taxon>Haptista</taxon>
        <taxon>Haptophyta</taxon>
        <taxon>Pavlovophyceae</taxon>
        <taxon>Pavlovales</taxon>
        <taxon>Pavlovaceae</taxon>
        <taxon>Diacronema</taxon>
    </lineage>
</organism>
<dbReference type="GO" id="GO:0009251">
    <property type="term" value="P:glucan catabolic process"/>
    <property type="evidence" value="ECO:0007669"/>
    <property type="project" value="TreeGrafter"/>
</dbReference>
<dbReference type="PRINTS" id="PR00133">
    <property type="entry name" value="GLHYDRLASE3"/>
</dbReference>
<comment type="catalytic activity">
    <reaction evidence="1">
        <text>Hydrolysis of terminal, non-reducing beta-D-glucosyl residues with release of beta-D-glucose.</text>
        <dbReference type="EC" id="3.2.1.21"/>
    </reaction>
</comment>
<dbReference type="InterPro" id="IPR036881">
    <property type="entry name" value="Glyco_hydro_3_C_sf"/>
</dbReference>
<dbReference type="PANTHER" id="PTHR30620">
    <property type="entry name" value="PERIPLASMIC BETA-GLUCOSIDASE-RELATED"/>
    <property type="match status" value="1"/>
</dbReference>
<dbReference type="Proteomes" id="UP000751190">
    <property type="component" value="Unassembled WGS sequence"/>
</dbReference>
<feature type="transmembrane region" description="Helical" evidence="8">
    <location>
        <begin position="906"/>
        <end position="932"/>
    </location>
</feature>
<comment type="similarity">
    <text evidence="2">Belongs to the glycosyl hydrolase 3 family.</text>
</comment>
<dbReference type="Gene3D" id="3.20.20.300">
    <property type="entry name" value="Glycoside hydrolase, family 3, N-terminal domain"/>
    <property type="match status" value="1"/>
</dbReference>
<feature type="domain" description="Fibronectin type III-like" evidence="10">
    <location>
        <begin position="795"/>
        <end position="866"/>
    </location>
</feature>
<dbReference type="EMBL" id="JAGTXO010000001">
    <property type="protein sequence ID" value="KAG8470376.1"/>
    <property type="molecule type" value="Genomic_DNA"/>
</dbReference>
<dbReference type="FunFam" id="3.20.20.300:FF:000007">
    <property type="entry name" value="Lysosomal beta glucosidase"/>
    <property type="match status" value="1"/>
</dbReference>
<feature type="signal peptide" evidence="9">
    <location>
        <begin position="1"/>
        <end position="20"/>
    </location>
</feature>
<keyword evidence="12" id="KW-1185">Reference proteome</keyword>
<keyword evidence="8" id="KW-1133">Transmembrane helix</keyword>
<evidence type="ECO:0000256" key="6">
    <source>
        <dbReference type="ARBA" id="ARBA00023295"/>
    </source>
</evidence>
<evidence type="ECO:0000256" key="8">
    <source>
        <dbReference type="SAM" id="Phobius"/>
    </source>
</evidence>
<dbReference type="EC" id="3.2.1.21" evidence="3"/>
<keyword evidence="6" id="KW-0326">Glycosidase</keyword>
<gene>
    <name evidence="11" type="ORF">KFE25_008797</name>
</gene>
<dbReference type="OMA" id="VNDTYAC"/>
<evidence type="ECO:0000256" key="5">
    <source>
        <dbReference type="ARBA" id="ARBA00022801"/>
    </source>
</evidence>
<dbReference type="SMART" id="SM01217">
    <property type="entry name" value="Fn3_like"/>
    <property type="match status" value="1"/>
</dbReference>
<dbReference type="Pfam" id="PF00933">
    <property type="entry name" value="Glyco_hydro_3"/>
    <property type="match status" value="1"/>
</dbReference>
<evidence type="ECO:0000256" key="7">
    <source>
        <dbReference type="SAM" id="MobiDB-lite"/>
    </source>
</evidence>
<keyword evidence="8" id="KW-0812">Transmembrane</keyword>
<accession>A0A8J6CGR0</accession>
<feature type="chain" id="PRO_5035284834" description="beta-glucosidase" evidence="9">
    <location>
        <begin position="21"/>
        <end position="1049"/>
    </location>
</feature>
<evidence type="ECO:0000259" key="10">
    <source>
        <dbReference type="SMART" id="SM01217"/>
    </source>
</evidence>
<evidence type="ECO:0000256" key="9">
    <source>
        <dbReference type="SAM" id="SignalP"/>
    </source>
</evidence>
<feature type="compositionally biased region" description="Polar residues" evidence="7">
    <location>
        <begin position="1020"/>
        <end position="1029"/>
    </location>
</feature>
<keyword evidence="8" id="KW-0472">Membrane</keyword>
<evidence type="ECO:0000256" key="2">
    <source>
        <dbReference type="ARBA" id="ARBA00005336"/>
    </source>
</evidence>
<dbReference type="Gene3D" id="3.50.4.10">
    <property type="entry name" value="Hepatocyte Growth Factor"/>
    <property type="match status" value="1"/>
</dbReference>
<dbReference type="InterPro" id="IPR051915">
    <property type="entry name" value="Cellulose_Degrad_GH3"/>
</dbReference>
<dbReference type="Gene3D" id="3.40.50.1700">
    <property type="entry name" value="Glycoside hydrolase family 3 C-terminal domain"/>
    <property type="match status" value="1"/>
</dbReference>
<dbReference type="InterPro" id="IPR026891">
    <property type="entry name" value="Fn3-like"/>
</dbReference>
<dbReference type="SUPFAM" id="SSF51445">
    <property type="entry name" value="(Trans)glycosidases"/>
    <property type="match status" value="1"/>
</dbReference>
<feature type="region of interest" description="Disordered" evidence="7">
    <location>
        <begin position="1009"/>
        <end position="1049"/>
    </location>
</feature>
<comment type="caution">
    <text evidence="11">The sequence shown here is derived from an EMBL/GenBank/DDBJ whole genome shotgun (WGS) entry which is preliminary data.</text>
</comment>
<dbReference type="InterPro" id="IPR001764">
    <property type="entry name" value="Glyco_hydro_3_N"/>
</dbReference>
<keyword evidence="4 9" id="KW-0732">Signal</keyword>
<protein>
    <recommendedName>
        <fullName evidence="3">beta-glucosidase</fullName>
        <ecNumber evidence="3">3.2.1.21</ecNumber>
    </recommendedName>
</protein>
<evidence type="ECO:0000313" key="11">
    <source>
        <dbReference type="EMBL" id="KAG8470376.1"/>
    </source>
</evidence>
<sequence length="1049" mass="110228">MFSRAGFACFAALCARSARADALDSIVRAMSVADKVGQMTQVDISVMMTDGALDKRKLAYWLGEVRVGSILNSPLSGRDCAAAGPTGLSAHEWRAIVRGVQAEAQRLGLPPVLFGLDSVHGATYVRGATLFGHQIALAATFDRGIVEAVGAAQARDTIAAGVPWLFSPILDLATHPAFPRVYETFGEDPLVASQLGVAMIRGMQAETGDADLPRAAACMKHFFAYAHPANGHDRAPVSVHEGALRDSYLRPFTAAVREAGVLSAMNSYNELNGVPIVASRKWLRRVLRDELGFAGLLVTDWGEINNLHSFHHAAQSEEAAVLLALERTSIDMSMVPLDNSFSRHVLRLVRTGALPVGRVDESVSRVLALKERLGLFRSPVPSNETPLFSRVGKDGELALESARASVTLLLNRGLPPAPSAERVCGPVLLDAGATSSHDLPGGSFSRADVPDAAECRARCEAEAACAVWLFMGSWRASHPDWPICFLKSAAASISRGDDNARNAAGTCAPLPTPAVLPLDPARGARRRLLLTGPTSDSLVFQAGGWSVRWQGGCRDSDFEAGGETVRQALGRLLPDGVELVHTPGCTIDAPTHATATCGGPAELAAALDAALSADVAIVALGEENYTEKPGDIDDLALHAGQLELVRALAAHAPHVPIILVLISGRPRLLNGLPQLSSVVAVVWAGVPGPHGGTAIAEVLLGMTNPSGRLPLTYPALPNALGTHYQTHAARCSGSAGGYLSGGTTDCPVEFPFGHGLSYTRFEYSDADSAPARVLHPGTFGVSLAVTNRGEREGRHTVLLYATQQYRSSGVAPERQRLVGFSNVRLQPGEQRTVVLSVPTALLSFHSEEMEEVVESGVYTLHAQSDGTQLLLDVTVVAAGGGGAAQRGVDEREAALAFSVLRALLPVMALSAVGAATMSGCCACAFLVVAFALRKRIARACAERAYAVPSSAYAARVPTAASTLVTKGHVGTNSLSSPPVPSDAELGVPAGRLQVDGARDAQTELPLWLSRASDSEAGTERNGTGASSDVQEGDLRSPPVRKGLRLGLWR</sequence>
<dbReference type="PANTHER" id="PTHR30620:SF16">
    <property type="entry name" value="LYSOSOMAL BETA GLUCOSIDASE"/>
    <property type="match status" value="1"/>
</dbReference>
<evidence type="ECO:0000256" key="1">
    <source>
        <dbReference type="ARBA" id="ARBA00000448"/>
    </source>
</evidence>
<evidence type="ECO:0000256" key="4">
    <source>
        <dbReference type="ARBA" id="ARBA00022729"/>
    </source>
</evidence>
<dbReference type="InterPro" id="IPR036962">
    <property type="entry name" value="Glyco_hydro_3_N_sf"/>
</dbReference>
<dbReference type="InterPro" id="IPR017853">
    <property type="entry name" value="GH"/>
</dbReference>
<dbReference type="AlphaFoldDB" id="A0A8J6CGR0"/>
<evidence type="ECO:0000256" key="3">
    <source>
        <dbReference type="ARBA" id="ARBA00012744"/>
    </source>
</evidence>
<name>A0A8J6CGR0_DIALT</name>
<dbReference type="InterPro" id="IPR013783">
    <property type="entry name" value="Ig-like_fold"/>
</dbReference>
<proteinExistence type="inferred from homology"/>
<reference evidence="11" key="1">
    <citation type="submission" date="2021-05" db="EMBL/GenBank/DDBJ databases">
        <title>The genome of the haptophyte Pavlova lutheri (Diacronema luteri, Pavlovales) - a model for lipid biosynthesis in eukaryotic algae.</title>
        <authorList>
            <person name="Hulatt C.J."/>
            <person name="Posewitz M.C."/>
        </authorList>
    </citation>
    <scope>NUCLEOTIDE SEQUENCE</scope>
    <source>
        <strain evidence="11">NIVA-4/92</strain>
    </source>
</reference>
<dbReference type="SUPFAM" id="SSF52279">
    <property type="entry name" value="Beta-D-glucan exohydrolase, C-terminal domain"/>
    <property type="match status" value="1"/>
</dbReference>
<dbReference type="InterPro" id="IPR002772">
    <property type="entry name" value="Glyco_hydro_3_C"/>
</dbReference>
<dbReference type="OrthoDB" id="416222at2759"/>
<keyword evidence="5" id="KW-0378">Hydrolase</keyword>
<dbReference type="Gene3D" id="2.60.40.10">
    <property type="entry name" value="Immunoglobulins"/>
    <property type="match status" value="1"/>
</dbReference>
<dbReference type="Pfam" id="PF01915">
    <property type="entry name" value="Glyco_hydro_3_C"/>
    <property type="match status" value="1"/>
</dbReference>
<dbReference type="GO" id="GO:0008422">
    <property type="term" value="F:beta-glucosidase activity"/>
    <property type="evidence" value="ECO:0007669"/>
    <property type="project" value="UniProtKB-EC"/>
</dbReference>
<evidence type="ECO:0000313" key="12">
    <source>
        <dbReference type="Proteomes" id="UP000751190"/>
    </source>
</evidence>
<dbReference type="Pfam" id="PF14310">
    <property type="entry name" value="Fn3-like"/>
    <property type="match status" value="1"/>
</dbReference>